<feature type="domain" description="HTH marR-type" evidence="2">
    <location>
        <begin position="9"/>
        <end position="59"/>
    </location>
</feature>
<protein>
    <submittedName>
        <fullName evidence="3">Sugar kinase</fullName>
    </submittedName>
</protein>
<evidence type="ECO:0000313" key="3">
    <source>
        <dbReference type="EMBL" id="GIJ25633.1"/>
    </source>
</evidence>
<reference evidence="3 4" key="1">
    <citation type="submission" date="2021-01" db="EMBL/GenBank/DDBJ databases">
        <title>Whole genome shotgun sequence of Verrucosispora qiuiae NBRC 106684.</title>
        <authorList>
            <person name="Komaki H."/>
            <person name="Tamura T."/>
        </authorList>
    </citation>
    <scope>NUCLEOTIDE SEQUENCE [LARGE SCALE GENOMIC DNA]</scope>
    <source>
        <strain evidence="3 4">NBRC 106684</strain>
    </source>
</reference>
<keyword evidence="4" id="KW-1185">Reference proteome</keyword>
<evidence type="ECO:0000313" key="4">
    <source>
        <dbReference type="Proteomes" id="UP000653076"/>
    </source>
</evidence>
<dbReference type="InterPro" id="IPR000835">
    <property type="entry name" value="HTH_MarR-typ"/>
</dbReference>
<organism evidence="3 4">
    <name type="scientific">Micromonospora qiuiae</name>
    <dbReference type="NCBI Taxonomy" id="502268"/>
    <lineage>
        <taxon>Bacteria</taxon>
        <taxon>Bacillati</taxon>
        <taxon>Actinomycetota</taxon>
        <taxon>Actinomycetes</taxon>
        <taxon>Micromonosporales</taxon>
        <taxon>Micromonosporaceae</taxon>
        <taxon>Micromonospora</taxon>
    </lineage>
</organism>
<accession>A0ABQ4J640</accession>
<sequence length="392" mass="39789">MTLLRPESPHQARLVRMLRDDGPRSRVELGDHLGLSRSTLTAELDRLVARGLVEIAGPAASRGGRRSSLLRLAAGVRFASVVVAADRIRVAVTDGELNVLAEAGEPMNVRAGPEPVIGRAAELIGKLRADLGVTEVTGVGVALPGSVSGGVSVAPAVLPGWQRFPVQDAFATELGCPARVDNDANVFALGEQHAGIGRTFDDFLYLKLGTAIGCGLVLGGSLHHGSTGGAGDIAHLPLDDNGPVCACGEVGCLEAYCGDAGLVRAALAIARSGRSAALAARLAEAGTLTVPDIAAAAAAGDPAAPVLIRDAARHLGRVLVGLVSFVNPGIVVIGGAPDGLGHILLSEIRGVVYRRSAPLATGTMPVVLSDLADRAGLVGAARLISEHVFSAG</sequence>
<dbReference type="Gene3D" id="3.30.420.40">
    <property type="match status" value="2"/>
</dbReference>
<comment type="caution">
    <text evidence="3">The sequence shown here is derived from an EMBL/GenBank/DDBJ whole genome shotgun (WGS) entry which is preliminary data.</text>
</comment>
<comment type="similarity">
    <text evidence="1">Belongs to the ROK (NagC/XylR) family.</text>
</comment>
<keyword evidence="3" id="KW-0808">Transferase</keyword>
<dbReference type="SUPFAM" id="SSF46785">
    <property type="entry name" value="Winged helix' DNA-binding domain"/>
    <property type="match status" value="1"/>
</dbReference>
<dbReference type="PANTHER" id="PTHR18964">
    <property type="entry name" value="ROK (REPRESSOR, ORF, KINASE) FAMILY"/>
    <property type="match status" value="1"/>
</dbReference>
<dbReference type="GO" id="GO:0016301">
    <property type="term" value="F:kinase activity"/>
    <property type="evidence" value="ECO:0007669"/>
    <property type="project" value="UniProtKB-KW"/>
</dbReference>
<dbReference type="Gene3D" id="1.10.10.10">
    <property type="entry name" value="Winged helix-like DNA-binding domain superfamily/Winged helix DNA-binding domain"/>
    <property type="match status" value="1"/>
</dbReference>
<dbReference type="SUPFAM" id="SSF53067">
    <property type="entry name" value="Actin-like ATPase domain"/>
    <property type="match status" value="1"/>
</dbReference>
<dbReference type="EMBL" id="BOPC01000011">
    <property type="protein sequence ID" value="GIJ25633.1"/>
    <property type="molecule type" value="Genomic_DNA"/>
</dbReference>
<dbReference type="Proteomes" id="UP000653076">
    <property type="component" value="Unassembled WGS sequence"/>
</dbReference>
<dbReference type="InterPro" id="IPR036390">
    <property type="entry name" value="WH_DNA-bd_sf"/>
</dbReference>
<dbReference type="InterPro" id="IPR043129">
    <property type="entry name" value="ATPase_NBD"/>
</dbReference>
<keyword evidence="3" id="KW-0418">Kinase</keyword>
<dbReference type="InterPro" id="IPR036388">
    <property type="entry name" value="WH-like_DNA-bd_sf"/>
</dbReference>
<dbReference type="RefSeq" id="WP_204033043.1">
    <property type="nucleotide sequence ID" value="NZ_BOPC01000011.1"/>
</dbReference>
<gene>
    <name evidence="3" type="ORF">Vqi01_07950</name>
</gene>
<dbReference type="PANTHER" id="PTHR18964:SF173">
    <property type="entry name" value="GLUCOKINASE"/>
    <property type="match status" value="1"/>
</dbReference>
<name>A0ABQ4J640_9ACTN</name>
<evidence type="ECO:0000256" key="1">
    <source>
        <dbReference type="ARBA" id="ARBA00006479"/>
    </source>
</evidence>
<dbReference type="InterPro" id="IPR000600">
    <property type="entry name" value="ROK"/>
</dbReference>
<dbReference type="Pfam" id="PF12802">
    <property type="entry name" value="MarR_2"/>
    <property type="match status" value="1"/>
</dbReference>
<dbReference type="InterPro" id="IPR011991">
    <property type="entry name" value="ArsR-like_HTH"/>
</dbReference>
<evidence type="ECO:0000259" key="2">
    <source>
        <dbReference type="Pfam" id="PF12802"/>
    </source>
</evidence>
<dbReference type="CDD" id="cd00090">
    <property type="entry name" value="HTH_ARSR"/>
    <property type="match status" value="1"/>
</dbReference>
<proteinExistence type="inferred from homology"/>
<dbReference type="Pfam" id="PF00480">
    <property type="entry name" value="ROK"/>
    <property type="match status" value="1"/>
</dbReference>